<dbReference type="AlphaFoldDB" id="A0A2L0EWL0"/>
<reference evidence="2 3" key="1">
    <citation type="submission" date="2015-09" db="EMBL/GenBank/DDBJ databases">
        <title>Sorangium comparison.</title>
        <authorList>
            <person name="Zaburannyi N."/>
            <person name="Bunk B."/>
            <person name="Overmann J."/>
            <person name="Mueller R."/>
        </authorList>
    </citation>
    <scope>NUCLEOTIDE SEQUENCE [LARGE SCALE GENOMIC DNA]</scope>
    <source>
        <strain evidence="2 3">So ce26</strain>
    </source>
</reference>
<dbReference type="EMBL" id="CP012673">
    <property type="protein sequence ID" value="AUX43682.1"/>
    <property type="molecule type" value="Genomic_DNA"/>
</dbReference>
<organism evidence="2 3">
    <name type="scientific">Sorangium cellulosum</name>
    <name type="common">Polyangium cellulosum</name>
    <dbReference type="NCBI Taxonomy" id="56"/>
    <lineage>
        <taxon>Bacteria</taxon>
        <taxon>Pseudomonadati</taxon>
        <taxon>Myxococcota</taxon>
        <taxon>Polyangia</taxon>
        <taxon>Polyangiales</taxon>
        <taxon>Polyangiaceae</taxon>
        <taxon>Sorangium</taxon>
    </lineage>
</organism>
<evidence type="ECO:0000313" key="3">
    <source>
        <dbReference type="Proteomes" id="UP000238348"/>
    </source>
</evidence>
<proteinExistence type="predicted"/>
<keyword evidence="1" id="KW-1133">Transmembrane helix</keyword>
<dbReference type="RefSeq" id="WP_104982326.1">
    <property type="nucleotide sequence ID" value="NZ_CP012673.1"/>
</dbReference>
<keyword evidence="1" id="KW-0812">Transmembrane</keyword>
<sequence length="404" mass="42174">MLALLTALALLTGEPSRAIAQLSGSDPTALAAGLKLYEDGQKAMGANDFEAALKAFQQSLSILPSPNTRYNVARCFRALGRTASAYTNFRLAAREAADRVAAARETRFAATRDAAEKEAAALEPKVPRLNVIVPSDAPPGLTVTIDGQELPRSLWNTAVETDPGVHVVAATGPRIVPFEDKLDLAEGSRHEIKVTVRRVPTAHLVAALKSRPSGFSLELDGKPLTPSDLDGKRELDAGPHRIVARAPGYRDFVWNESLRDGQVATVEITFQPIPGARGGPPKPVFYGAVAASAATLGVGTAFAIHASGLAGEETDKPPLLRDPRLQKDVESASARANAFFITGAVLGVGAGVLFFLTDWTDGAEGDRKLDGAQAQPARGTAISLVSVAPWAAAGAGGIAAGGIW</sequence>
<evidence type="ECO:0000256" key="1">
    <source>
        <dbReference type="SAM" id="Phobius"/>
    </source>
</evidence>
<dbReference type="Gene3D" id="1.25.40.10">
    <property type="entry name" value="Tetratricopeptide repeat domain"/>
    <property type="match status" value="1"/>
</dbReference>
<dbReference type="InterPro" id="IPR011990">
    <property type="entry name" value="TPR-like_helical_dom_sf"/>
</dbReference>
<evidence type="ECO:0000313" key="2">
    <source>
        <dbReference type="EMBL" id="AUX43682.1"/>
    </source>
</evidence>
<protein>
    <recommendedName>
        <fullName evidence="4">PEGA domain-containing protein</fullName>
    </recommendedName>
</protein>
<keyword evidence="1" id="KW-0472">Membrane</keyword>
<accession>A0A2L0EWL0</accession>
<dbReference type="SUPFAM" id="SSF48452">
    <property type="entry name" value="TPR-like"/>
    <property type="match status" value="1"/>
</dbReference>
<dbReference type="OrthoDB" id="5497646at2"/>
<evidence type="ECO:0008006" key="4">
    <source>
        <dbReference type="Google" id="ProtNLM"/>
    </source>
</evidence>
<dbReference type="Proteomes" id="UP000238348">
    <property type="component" value="Chromosome"/>
</dbReference>
<gene>
    <name evidence="2" type="ORF">SOCE26_051340</name>
</gene>
<feature type="transmembrane region" description="Helical" evidence="1">
    <location>
        <begin position="338"/>
        <end position="357"/>
    </location>
</feature>
<name>A0A2L0EWL0_SORCE</name>